<feature type="domain" description="Transposase IS4-like" evidence="3">
    <location>
        <begin position="75"/>
        <end position="250"/>
    </location>
</feature>
<dbReference type="GO" id="GO:0006313">
    <property type="term" value="P:DNA transposition"/>
    <property type="evidence" value="ECO:0007669"/>
    <property type="project" value="InterPro"/>
</dbReference>
<dbReference type="WBParaSite" id="L893_g6033.t1">
    <property type="protein sequence ID" value="L893_g6033.t1"/>
    <property type="gene ID" value="L893_g6033"/>
</dbReference>
<keyword evidence="2" id="KW-0233">DNA recombination</keyword>
<dbReference type="GO" id="GO:0003677">
    <property type="term" value="F:DNA binding"/>
    <property type="evidence" value="ECO:0007669"/>
    <property type="project" value="UniProtKB-KW"/>
</dbReference>
<dbReference type="PANTHER" id="PTHR35604">
    <property type="entry name" value="TRANSPOSASE INSH FOR INSERTION SEQUENCE ELEMENT IS5A-RELATED"/>
    <property type="match status" value="1"/>
</dbReference>
<accession>A0A1I8AIA6</accession>
<reference evidence="5" key="1">
    <citation type="submission" date="2016-11" db="UniProtKB">
        <authorList>
            <consortium name="WormBaseParasite"/>
        </authorList>
    </citation>
    <scope>IDENTIFICATION</scope>
</reference>
<dbReference type="Pfam" id="PF01609">
    <property type="entry name" value="DDE_Tnp_1"/>
    <property type="match status" value="1"/>
</dbReference>
<evidence type="ECO:0000256" key="1">
    <source>
        <dbReference type="ARBA" id="ARBA00023125"/>
    </source>
</evidence>
<evidence type="ECO:0000313" key="5">
    <source>
        <dbReference type="WBParaSite" id="L893_g6033.t1"/>
    </source>
</evidence>
<dbReference type="PANTHER" id="PTHR35604:SF2">
    <property type="entry name" value="TRANSPOSASE INSH FOR INSERTION SEQUENCE ELEMENT IS5A-RELATED"/>
    <property type="match status" value="1"/>
</dbReference>
<keyword evidence="1" id="KW-0238">DNA-binding</keyword>
<dbReference type="Proteomes" id="UP000095287">
    <property type="component" value="Unplaced"/>
</dbReference>
<evidence type="ECO:0000313" key="4">
    <source>
        <dbReference type="Proteomes" id="UP000095287"/>
    </source>
</evidence>
<evidence type="ECO:0000259" key="3">
    <source>
        <dbReference type="Pfam" id="PF01609"/>
    </source>
</evidence>
<dbReference type="InterPro" id="IPR002559">
    <property type="entry name" value="Transposase_11"/>
</dbReference>
<dbReference type="AlphaFoldDB" id="A0A1I8AIA6"/>
<evidence type="ECO:0000256" key="2">
    <source>
        <dbReference type="ARBA" id="ARBA00023172"/>
    </source>
</evidence>
<keyword evidence="4" id="KW-1185">Reference proteome</keyword>
<proteinExistence type="predicted"/>
<organism evidence="4 5">
    <name type="scientific">Steinernema glaseri</name>
    <dbReference type="NCBI Taxonomy" id="37863"/>
    <lineage>
        <taxon>Eukaryota</taxon>
        <taxon>Metazoa</taxon>
        <taxon>Ecdysozoa</taxon>
        <taxon>Nematoda</taxon>
        <taxon>Chromadorea</taxon>
        <taxon>Rhabditida</taxon>
        <taxon>Tylenchina</taxon>
        <taxon>Panagrolaimomorpha</taxon>
        <taxon>Strongyloidoidea</taxon>
        <taxon>Steinernematidae</taxon>
        <taxon>Steinernema</taxon>
    </lineage>
</organism>
<sequence>MSFSDFEYAGKRKQTRRERFLAEMDQVVPWAGLLELIEPFYPKAGGELVLPERPGHGRSALRNHAHAPEKGLSLRQGTIVDATIIHAPSSTKNKEGKRDPEMHQTKKGGQYFFGMKAHIGADVESGLVHHVHGTAANVADVTQVAELLHGEENAVYADAGYTGVERREEHENRGVIWQIAARRSTYSKLNQRSVLYKAKRKIEFCKAQTRAKVEHPFRVIKRQFGYVKVRFRGLMKNTAQLTTLFALANLWRVRKQLMGMGEVRV</sequence>
<dbReference type="GO" id="GO:0004803">
    <property type="term" value="F:transposase activity"/>
    <property type="evidence" value="ECO:0007669"/>
    <property type="project" value="InterPro"/>
</dbReference>
<dbReference type="NCBIfam" id="NF033581">
    <property type="entry name" value="transpos_IS5_4"/>
    <property type="match status" value="1"/>
</dbReference>
<dbReference type="InterPro" id="IPR047959">
    <property type="entry name" value="Transpos_IS5"/>
</dbReference>
<protein>
    <submittedName>
        <fullName evidence="5">DDE_Tnp_1 domain-containing protein</fullName>
    </submittedName>
</protein>
<name>A0A1I8AIA6_9BILA</name>